<name>A0ABW8URU2_9RHOB</name>
<dbReference type="Pfam" id="PF07969">
    <property type="entry name" value="Amidohydro_3"/>
    <property type="match status" value="1"/>
</dbReference>
<dbReference type="Proteomes" id="UP001627408">
    <property type="component" value="Unassembled WGS sequence"/>
</dbReference>
<dbReference type="EMBL" id="JBHDIY010000002">
    <property type="protein sequence ID" value="MFL4469845.1"/>
    <property type="molecule type" value="Genomic_DNA"/>
</dbReference>
<accession>A0ABW8URU2</accession>
<reference evidence="2 3" key="1">
    <citation type="submission" date="2024-08" db="EMBL/GenBank/DDBJ databases">
        <title>Tateyamaria sp. nov., isolated from marine algae.</title>
        <authorList>
            <person name="Choi B.J."/>
            <person name="Kim J.M."/>
            <person name="Lee J.K."/>
            <person name="Choi D.G."/>
            <person name="Bayburt H."/>
            <person name="Baek J.H."/>
            <person name="Han D.M."/>
            <person name="Jeon C.O."/>
        </authorList>
    </citation>
    <scope>NUCLEOTIDE SEQUENCE [LARGE SCALE GENOMIC DNA]</scope>
    <source>
        <strain evidence="2 3">KMU-156</strain>
    </source>
</reference>
<dbReference type="InterPro" id="IPR032466">
    <property type="entry name" value="Metal_Hydrolase"/>
</dbReference>
<dbReference type="Gene3D" id="3.20.20.140">
    <property type="entry name" value="Metal-dependent hydrolases"/>
    <property type="match status" value="1"/>
</dbReference>
<gene>
    <name evidence="2" type="ORF">ACERZ8_08200</name>
</gene>
<protein>
    <submittedName>
        <fullName evidence="2">Amidohydrolase family protein</fullName>
    </submittedName>
</protein>
<comment type="caution">
    <text evidence="2">The sequence shown here is derived from an EMBL/GenBank/DDBJ whole genome shotgun (WGS) entry which is preliminary data.</text>
</comment>
<dbReference type="InterPro" id="IPR013108">
    <property type="entry name" value="Amidohydro_3"/>
</dbReference>
<keyword evidence="3" id="KW-1185">Reference proteome</keyword>
<evidence type="ECO:0000313" key="2">
    <source>
        <dbReference type="EMBL" id="MFL4469845.1"/>
    </source>
</evidence>
<dbReference type="SUPFAM" id="SSF51556">
    <property type="entry name" value="Metallo-dependent hydrolases"/>
    <property type="match status" value="1"/>
</dbReference>
<evidence type="ECO:0000313" key="3">
    <source>
        <dbReference type="Proteomes" id="UP001627408"/>
    </source>
</evidence>
<organism evidence="2 3">
    <name type="scientific">Tateyamaria armeniaca</name>
    <dbReference type="NCBI Taxonomy" id="2518930"/>
    <lineage>
        <taxon>Bacteria</taxon>
        <taxon>Pseudomonadati</taxon>
        <taxon>Pseudomonadota</taxon>
        <taxon>Alphaproteobacteria</taxon>
        <taxon>Rhodobacterales</taxon>
        <taxon>Roseobacteraceae</taxon>
        <taxon>Tateyamaria</taxon>
    </lineage>
</organism>
<dbReference type="PANTHER" id="PTHR32027">
    <property type="entry name" value="CYTOSINE DEAMINASE"/>
    <property type="match status" value="1"/>
</dbReference>
<dbReference type="RefSeq" id="WP_407591745.1">
    <property type="nucleotide sequence ID" value="NZ_JBHDIY010000002.1"/>
</dbReference>
<proteinExistence type="predicted"/>
<feature type="domain" description="Amidohydrolase 3" evidence="1">
    <location>
        <begin position="182"/>
        <end position="353"/>
    </location>
</feature>
<dbReference type="PANTHER" id="PTHR32027:SF0">
    <property type="entry name" value="CYTOSINE DEAMINASE"/>
    <property type="match status" value="1"/>
</dbReference>
<dbReference type="InterPro" id="IPR052349">
    <property type="entry name" value="Metallo-hydrolase_Enzymes"/>
</dbReference>
<sequence>MTDILVPTALVADPSRFGGTPQGDCLRGTPVVRDNRLVALGRTNGDATQMVIPHLVEPHCHLDKCHTIARLGQVGGDLRTAIERQTKDKANWTEDDLRARTHQGLTEAHANGCRVIRSHVDWGDKAAPPLSWSVLQECAQDAPDLQLAALTGITQWADPTFANAVGATLSASGGVAGAFVLDHDKMQAGLDQIFDVATQRGLMLDFHVDEGLGDFNGLEAIADTALARGFDGPILCGHAVSLMDRTPDAVMRIADKCARANITICTLPITNLYLQGRTDGTPDRRGITRLRELRAAGVKVVVGSDNVADAFCPLGAHDPRAALALACVTAHLDPPLGDWLNTITTDASAALGRTPVTVDGARLSDLLTCAVIHTATLISGRTGLRPATETLT</sequence>
<evidence type="ECO:0000259" key="1">
    <source>
        <dbReference type="Pfam" id="PF07969"/>
    </source>
</evidence>